<gene>
    <name evidence="2" type="ORF">SAMN05421783_101118</name>
</gene>
<dbReference type="OrthoDB" id="6078026at2"/>
<dbReference type="AlphaFoldDB" id="A0A1H2Q681"/>
<evidence type="ECO:0000313" key="2">
    <source>
        <dbReference type="EMBL" id="SDW02268.1"/>
    </source>
</evidence>
<organism evidence="2 3">
    <name type="scientific">Thiocapsa roseopersicina</name>
    <dbReference type="NCBI Taxonomy" id="1058"/>
    <lineage>
        <taxon>Bacteria</taxon>
        <taxon>Pseudomonadati</taxon>
        <taxon>Pseudomonadota</taxon>
        <taxon>Gammaproteobacteria</taxon>
        <taxon>Chromatiales</taxon>
        <taxon>Chromatiaceae</taxon>
        <taxon>Thiocapsa</taxon>
    </lineage>
</organism>
<accession>A0A1H2Q681</accession>
<proteinExistence type="predicted"/>
<evidence type="ECO:0000313" key="3">
    <source>
        <dbReference type="Proteomes" id="UP000198816"/>
    </source>
</evidence>
<keyword evidence="3" id="KW-1185">Reference proteome</keyword>
<evidence type="ECO:0000256" key="1">
    <source>
        <dbReference type="SAM" id="SignalP"/>
    </source>
</evidence>
<dbReference type="EMBL" id="FNNZ01000001">
    <property type="protein sequence ID" value="SDW02268.1"/>
    <property type="molecule type" value="Genomic_DNA"/>
</dbReference>
<name>A0A1H2Q681_THIRO</name>
<feature type="chain" id="PRO_5011484712" description="DUF4136 domain-containing protein" evidence="1">
    <location>
        <begin position="22"/>
        <end position="206"/>
    </location>
</feature>
<dbReference type="PROSITE" id="PS51257">
    <property type="entry name" value="PROKAR_LIPOPROTEIN"/>
    <property type="match status" value="1"/>
</dbReference>
<dbReference type="RefSeq" id="WP_093027086.1">
    <property type="nucleotide sequence ID" value="NZ_FNNZ01000001.1"/>
</dbReference>
<keyword evidence="1" id="KW-0732">Signal</keyword>
<evidence type="ECO:0008006" key="4">
    <source>
        <dbReference type="Google" id="ProtNLM"/>
    </source>
</evidence>
<dbReference type="STRING" id="1058.SAMN05421783_101118"/>
<sequence length="206" mass="21788">MRPIRLAVAIGLAALLTVGCAPGPLSTTWIAPGTPPTPYRDLIVFGVSTNPIVRRAYEDNFVEALEGAGVQARAAHTLLSDRDVGRARAVQEAVGRSGADGVIVTYLAGENPDASPSGAGTHVVPSLYGRLYPYYGHILSEVTAPGYYANYRALRLETNLYDAARATLVWSGRSDTLDPSSEQTMISEVIAAVIGKLKADGFLPTT</sequence>
<feature type="signal peptide" evidence="1">
    <location>
        <begin position="1"/>
        <end position="21"/>
    </location>
</feature>
<reference evidence="3" key="1">
    <citation type="submission" date="2016-10" db="EMBL/GenBank/DDBJ databases">
        <authorList>
            <person name="Varghese N."/>
            <person name="Submissions S."/>
        </authorList>
    </citation>
    <scope>NUCLEOTIDE SEQUENCE [LARGE SCALE GENOMIC DNA]</scope>
    <source>
        <strain evidence="3">DSM 217</strain>
    </source>
</reference>
<dbReference type="Proteomes" id="UP000198816">
    <property type="component" value="Unassembled WGS sequence"/>
</dbReference>
<protein>
    <recommendedName>
        <fullName evidence="4">DUF4136 domain-containing protein</fullName>
    </recommendedName>
</protein>